<dbReference type="PANTHER" id="PTHR33434:SF2">
    <property type="entry name" value="FATTY ACID-BINDING PROTEIN TM_1468"/>
    <property type="match status" value="1"/>
</dbReference>
<dbReference type="InterPro" id="IPR043168">
    <property type="entry name" value="DegV_C"/>
</dbReference>
<comment type="caution">
    <text evidence="2">The sequence shown here is derived from an EMBL/GenBank/DDBJ whole genome shotgun (WGS) entry which is preliminary data.</text>
</comment>
<evidence type="ECO:0000256" key="1">
    <source>
        <dbReference type="ARBA" id="ARBA00023121"/>
    </source>
</evidence>
<organism evidence="2 3">
    <name type="scientific">Paracholeplasma vituli</name>
    <dbReference type="NCBI Taxonomy" id="69473"/>
    <lineage>
        <taxon>Bacteria</taxon>
        <taxon>Bacillati</taxon>
        <taxon>Mycoplasmatota</taxon>
        <taxon>Mollicutes</taxon>
        <taxon>Acholeplasmatales</taxon>
        <taxon>Acholeplasmataceae</taxon>
        <taxon>Paracholeplasma</taxon>
    </lineage>
</organism>
<evidence type="ECO:0000313" key="3">
    <source>
        <dbReference type="Proteomes" id="UP001209076"/>
    </source>
</evidence>
<accession>A0ABT2Q003</accession>
<dbReference type="PANTHER" id="PTHR33434">
    <property type="entry name" value="DEGV DOMAIN-CONTAINING PROTEIN DR_1986-RELATED"/>
    <property type="match status" value="1"/>
</dbReference>
<sequence>MNKLKLGVVVDSTFNLKESFIKTHDIRVVYLDIMVGTETYRDGDLTNEQIYAFVDQNKKVSTSQPAPNRFMIAYQSLLDEGYEHVVCLTVSQSLSGTFNSALLAKDMLEHKELVTVLDTKSAICGAEYLVERLVEKIETEHSIEKVIEGIHNDISHGSLIFTVDDLNILVKSGRLSKIQGMIGNLLKIKPILRFDQGKLSVEHKVRSTDGILTYLTNEVSKLRDKAKTVVRITYTTTSDVANQFCEIIKTKFDDVSVKVSGTISAVIAVHVGKAGLGIYLTNE</sequence>
<keyword evidence="3" id="KW-1185">Reference proteome</keyword>
<keyword evidence="1" id="KW-0446">Lipid-binding</keyword>
<dbReference type="InterPro" id="IPR003797">
    <property type="entry name" value="DegV"/>
</dbReference>
<dbReference type="Proteomes" id="UP001209076">
    <property type="component" value="Unassembled WGS sequence"/>
</dbReference>
<name>A0ABT2Q003_9MOLU</name>
<dbReference type="SUPFAM" id="SSF82549">
    <property type="entry name" value="DAK1/DegV-like"/>
    <property type="match status" value="1"/>
</dbReference>
<protein>
    <submittedName>
        <fullName evidence="2">DegV family protein</fullName>
    </submittedName>
</protein>
<dbReference type="RefSeq" id="WP_262096619.1">
    <property type="nucleotide sequence ID" value="NZ_JAOEGN010000012.1"/>
</dbReference>
<dbReference type="PROSITE" id="PS51482">
    <property type="entry name" value="DEGV"/>
    <property type="match status" value="1"/>
</dbReference>
<dbReference type="EMBL" id="JAOEGN010000012">
    <property type="protein sequence ID" value="MCU0105317.1"/>
    <property type="molecule type" value="Genomic_DNA"/>
</dbReference>
<proteinExistence type="predicted"/>
<dbReference type="NCBIfam" id="TIGR00762">
    <property type="entry name" value="DegV"/>
    <property type="match status" value="1"/>
</dbReference>
<evidence type="ECO:0000313" key="2">
    <source>
        <dbReference type="EMBL" id="MCU0105317.1"/>
    </source>
</evidence>
<reference evidence="3" key="1">
    <citation type="submission" date="2023-07" db="EMBL/GenBank/DDBJ databases">
        <title>Novel Mycoplasma species identified in domestic and wild animals.</title>
        <authorList>
            <person name="Volokhov D.V."/>
            <person name="Furtak V.A."/>
            <person name="Zagorodnyaya T.A."/>
        </authorList>
    </citation>
    <scope>NUCLEOTIDE SEQUENCE [LARGE SCALE GENOMIC DNA]</scope>
    <source>
        <strain evidence="3">92-19</strain>
    </source>
</reference>
<dbReference type="Pfam" id="PF02645">
    <property type="entry name" value="DegV"/>
    <property type="match status" value="1"/>
</dbReference>
<dbReference type="InterPro" id="IPR050270">
    <property type="entry name" value="DegV_domain_contain"/>
</dbReference>
<dbReference type="Gene3D" id="3.30.1180.10">
    <property type="match status" value="1"/>
</dbReference>
<gene>
    <name evidence="2" type="ORF">N7603_06560</name>
</gene>
<dbReference type="Gene3D" id="3.40.50.10170">
    <property type="match status" value="1"/>
</dbReference>